<organism evidence="1 2">
    <name type="scientific">Draconibacterium sediminis</name>
    <dbReference type="NCBI Taxonomy" id="1544798"/>
    <lineage>
        <taxon>Bacteria</taxon>
        <taxon>Pseudomonadati</taxon>
        <taxon>Bacteroidota</taxon>
        <taxon>Bacteroidia</taxon>
        <taxon>Marinilabiliales</taxon>
        <taxon>Prolixibacteraceae</taxon>
        <taxon>Draconibacterium</taxon>
    </lineage>
</organism>
<dbReference type="Proteomes" id="UP000032544">
    <property type="component" value="Unassembled WGS sequence"/>
</dbReference>
<accession>A0A0D8JAZ2</accession>
<dbReference type="PATRIC" id="fig|1544798.3.peg.2668"/>
<dbReference type="OrthoDB" id="1115578at2"/>
<keyword evidence="2" id="KW-1185">Reference proteome</keyword>
<sequence>MSYSEDFELWEERIVNVPLNETKTPTEPVKDYVASVETLAKDADEDREALTSAGMDEQLIDDLIPLSGALRYCQANWMSVYEAQEEATLLWREQAPLAFEFRDELLHDFSFAYRDHPDILKKVMRIREGGSKADMVQDLLELAVLGAKYPEPLNLIHFELSKLDNSRTLSRSMAELLATANGEADEGNETKVLRDKAFTLLFEKDSTIREYGRYVFWKNDDKRSRYFR</sequence>
<proteinExistence type="predicted"/>
<evidence type="ECO:0000313" key="2">
    <source>
        <dbReference type="Proteomes" id="UP000032544"/>
    </source>
</evidence>
<name>A0A0D8JAZ2_9BACT</name>
<gene>
    <name evidence="1" type="ORF">LH29_12540</name>
</gene>
<reference evidence="1 2" key="1">
    <citation type="submission" date="2014-09" db="EMBL/GenBank/DDBJ databases">
        <title>Draft Genome Sequence of Draconibacterium sp. JN14CK-3.</title>
        <authorList>
            <person name="Dong C."/>
            <person name="Lai Q."/>
            <person name="Shao Z."/>
        </authorList>
    </citation>
    <scope>NUCLEOTIDE SEQUENCE [LARGE SCALE GENOMIC DNA]</scope>
    <source>
        <strain evidence="1 2">JN14CK-3</strain>
    </source>
</reference>
<evidence type="ECO:0000313" key="1">
    <source>
        <dbReference type="EMBL" id="KJF43889.1"/>
    </source>
</evidence>
<dbReference type="RefSeq" id="WP_045029976.1">
    <property type="nucleotide sequence ID" value="NZ_JRHC01000002.1"/>
</dbReference>
<protein>
    <submittedName>
        <fullName evidence="1">Uncharacterized protein</fullName>
    </submittedName>
</protein>
<dbReference type="AlphaFoldDB" id="A0A0D8JAZ2"/>
<comment type="caution">
    <text evidence="1">The sequence shown here is derived from an EMBL/GenBank/DDBJ whole genome shotgun (WGS) entry which is preliminary data.</text>
</comment>
<dbReference type="EMBL" id="JRHC01000002">
    <property type="protein sequence ID" value="KJF43889.1"/>
    <property type="molecule type" value="Genomic_DNA"/>
</dbReference>